<dbReference type="Proteomes" id="UP000824123">
    <property type="component" value="Unassembled WGS sequence"/>
</dbReference>
<feature type="domain" description="AAA+ ATPase" evidence="2">
    <location>
        <begin position="213"/>
        <end position="395"/>
    </location>
</feature>
<dbReference type="PANTHER" id="PTHR32039">
    <property type="entry name" value="MAGNESIUM-CHELATASE SUBUNIT CHLI"/>
    <property type="match status" value="1"/>
</dbReference>
<sequence length="509" mass="54915">MLARVMSIGILGIDGYPVTIEVDKSTGLPGYDIVGLPDASVKESRERVRSALRNSGLEFPVGRYTVNLAPADTRKEGPAFELPIAIAIMICAGALEQSSINGMAISGELALGGGVNPINGALSMAITARQLGFKRIMLPSENAPEASCIQGLDVIPVSSLADVEAHLTGRKVIEPLHPQPYSDLMGARQFDQDFADVRGQRAAKRALEIAAAGGHNVIMVGEPGSGKTMLARCLPSILPDMTFEEALEVTRIHSVLGGTRGKGLMTMRPFCAPHHTSSAAALVGGGSNARPGQVSRAHRGVLFLDELPEFARSALEALRQPLEDGFISVTRTHAQAVYPAQFMLVCSMNPCPCGYFGSHSHTCRCTPAELKRYRNRISGPLLDRIDIQIEVESVPVNQITMRSAEEPSDAIRQRVNAARRLQQQRYCNDGITCNAQLTSRLLEKYCALDEAPRQLLESAANVLHLSSRGFTRLIKVARTIADLDGGANITEQHVAEAIGYRSLDGKYWN</sequence>
<dbReference type="InterPro" id="IPR000523">
    <property type="entry name" value="Mg_chelatse_chII-like_cat_dom"/>
</dbReference>
<comment type="caution">
    <text evidence="3">The sequence shown here is derived from an EMBL/GenBank/DDBJ whole genome shotgun (WGS) entry which is preliminary data.</text>
</comment>
<dbReference type="CDD" id="cd00009">
    <property type="entry name" value="AAA"/>
    <property type="match status" value="1"/>
</dbReference>
<evidence type="ECO:0000259" key="2">
    <source>
        <dbReference type="SMART" id="SM00382"/>
    </source>
</evidence>
<dbReference type="Gene3D" id="3.30.230.10">
    <property type="match status" value="1"/>
</dbReference>
<dbReference type="InterPro" id="IPR045006">
    <property type="entry name" value="CHLI-like"/>
</dbReference>
<dbReference type="PANTHER" id="PTHR32039:SF7">
    <property type="entry name" value="COMPETENCE PROTEIN COMM"/>
    <property type="match status" value="1"/>
</dbReference>
<dbReference type="AlphaFoldDB" id="A0A9D1LPY8"/>
<dbReference type="InterPro" id="IPR020568">
    <property type="entry name" value="Ribosomal_Su5_D2-typ_SF"/>
</dbReference>
<protein>
    <submittedName>
        <fullName evidence="3">YifB family Mg chelatase-like AAA ATPase</fullName>
    </submittedName>
</protein>
<reference evidence="3" key="1">
    <citation type="submission" date="2020-10" db="EMBL/GenBank/DDBJ databases">
        <authorList>
            <person name="Gilroy R."/>
        </authorList>
    </citation>
    <scope>NUCLEOTIDE SEQUENCE</scope>
    <source>
        <strain evidence="3">ChiSxjej2B14-8506</strain>
    </source>
</reference>
<reference evidence="3" key="2">
    <citation type="journal article" date="2021" name="PeerJ">
        <title>Extensive microbial diversity within the chicken gut microbiome revealed by metagenomics and culture.</title>
        <authorList>
            <person name="Gilroy R."/>
            <person name="Ravi A."/>
            <person name="Getino M."/>
            <person name="Pursley I."/>
            <person name="Horton D.L."/>
            <person name="Alikhan N.F."/>
            <person name="Baker D."/>
            <person name="Gharbi K."/>
            <person name="Hall N."/>
            <person name="Watson M."/>
            <person name="Adriaenssens E.M."/>
            <person name="Foster-Nyarko E."/>
            <person name="Jarju S."/>
            <person name="Secka A."/>
            <person name="Antonio M."/>
            <person name="Oren A."/>
            <person name="Chaudhuri R.R."/>
            <person name="La Ragione R."/>
            <person name="Hildebrand F."/>
            <person name="Pallen M.J."/>
        </authorList>
    </citation>
    <scope>NUCLEOTIDE SEQUENCE</scope>
    <source>
        <strain evidence="3">ChiSxjej2B14-8506</strain>
    </source>
</reference>
<name>A0A9D1LPY8_9FIRM</name>
<dbReference type="Pfam" id="PF13541">
    <property type="entry name" value="ChlI"/>
    <property type="match status" value="1"/>
</dbReference>
<evidence type="ECO:0000256" key="1">
    <source>
        <dbReference type="ARBA" id="ARBA00006354"/>
    </source>
</evidence>
<evidence type="ECO:0000313" key="4">
    <source>
        <dbReference type="Proteomes" id="UP000824123"/>
    </source>
</evidence>
<dbReference type="Pfam" id="PF01078">
    <property type="entry name" value="Mg_chelatase"/>
    <property type="match status" value="1"/>
</dbReference>
<evidence type="ECO:0000313" key="3">
    <source>
        <dbReference type="EMBL" id="HIU45894.1"/>
    </source>
</evidence>
<dbReference type="SUPFAM" id="SSF54211">
    <property type="entry name" value="Ribosomal protein S5 domain 2-like"/>
    <property type="match status" value="1"/>
</dbReference>
<dbReference type="Gene3D" id="3.40.50.300">
    <property type="entry name" value="P-loop containing nucleotide triphosphate hydrolases"/>
    <property type="match status" value="1"/>
</dbReference>
<dbReference type="InterPro" id="IPR014721">
    <property type="entry name" value="Ribsml_uS5_D2-typ_fold_subgr"/>
</dbReference>
<accession>A0A9D1LPY8</accession>
<comment type="similarity">
    <text evidence="1">Belongs to the Mg-chelatase subunits D/I family. ComM subfamily.</text>
</comment>
<dbReference type="EMBL" id="DVNK01000009">
    <property type="protein sequence ID" value="HIU45894.1"/>
    <property type="molecule type" value="Genomic_DNA"/>
</dbReference>
<dbReference type="InterPro" id="IPR025158">
    <property type="entry name" value="Mg_chelat-rel_C"/>
</dbReference>
<dbReference type="GO" id="GO:0005524">
    <property type="term" value="F:ATP binding"/>
    <property type="evidence" value="ECO:0007669"/>
    <property type="project" value="InterPro"/>
</dbReference>
<dbReference type="SUPFAM" id="SSF52540">
    <property type="entry name" value="P-loop containing nucleoside triphosphate hydrolases"/>
    <property type="match status" value="1"/>
</dbReference>
<dbReference type="InterPro" id="IPR003593">
    <property type="entry name" value="AAA+_ATPase"/>
</dbReference>
<proteinExistence type="inferred from homology"/>
<organism evidence="3 4">
    <name type="scientific">Candidatus Fimadaptatus faecigallinarum</name>
    <dbReference type="NCBI Taxonomy" id="2840814"/>
    <lineage>
        <taxon>Bacteria</taxon>
        <taxon>Bacillati</taxon>
        <taxon>Bacillota</taxon>
        <taxon>Clostridia</taxon>
        <taxon>Eubacteriales</taxon>
        <taxon>Candidatus Fimadaptatus</taxon>
    </lineage>
</organism>
<dbReference type="NCBIfam" id="TIGR00368">
    <property type="entry name" value="YifB family Mg chelatase-like AAA ATPase"/>
    <property type="match status" value="1"/>
</dbReference>
<dbReference type="InterPro" id="IPR004482">
    <property type="entry name" value="Mg_chelat-rel"/>
</dbReference>
<dbReference type="InterPro" id="IPR027417">
    <property type="entry name" value="P-loop_NTPase"/>
</dbReference>
<dbReference type="Pfam" id="PF13335">
    <property type="entry name" value="Mg_chelatase_C"/>
    <property type="match status" value="1"/>
</dbReference>
<dbReference type="SMART" id="SM00382">
    <property type="entry name" value="AAA"/>
    <property type="match status" value="1"/>
</dbReference>
<gene>
    <name evidence="3" type="ORF">IAC59_01375</name>
</gene>